<dbReference type="GO" id="GO:0005524">
    <property type="term" value="F:ATP binding"/>
    <property type="evidence" value="ECO:0007669"/>
    <property type="project" value="UniProtKB-UniRule"/>
</dbReference>
<dbReference type="EMBL" id="FORH01000004">
    <property type="protein sequence ID" value="SFJ58345.1"/>
    <property type="molecule type" value="Genomic_DNA"/>
</dbReference>
<dbReference type="CDD" id="cd02022">
    <property type="entry name" value="DPCK"/>
    <property type="match status" value="1"/>
</dbReference>
<accession>A0A1I3SI44</accession>
<evidence type="ECO:0000256" key="6">
    <source>
        <dbReference type="NCBIfam" id="TIGR00152"/>
    </source>
</evidence>
<dbReference type="AlphaFoldDB" id="A0A1I3SI44"/>
<feature type="binding site" evidence="5">
    <location>
        <begin position="19"/>
        <end position="24"/>
    </location>
    <ligand>
        <name>ATP</name>
        <dbReference type="ChEBI" id="CHEBI:30616"/>
    </ligand>
</feature>
<evidence type="ECO:0000256" key="3">
    <source>
        <dbReference type="ARBA" id="ARBA00022840"/>
    </source>
</evidence>
<evidence type="ECO:0000256" key="1">
    <source>
        <dbReference type="ARBA" id="ARBA00009018"/>
    </source>
</evidence>
<dbReference type="HAMAP" id="MF_00376">
    <property type="entry name" value="Dephospho_CoA_kinase"/>
    <property type="match status" value="1"/>
</dbReference>
<dbReference type="Proteomes" id="UP000199630">
    <property type="component" value="Unassembled WGS sequence"/>
</dbReference>
<keyword evidence="5" id="KW-0963">Cytoplasm</keyword>
<keyword evidence="5" id="KW-0808">Transferase</keyword>
<comment type="pathway">
    <text evidence="5">Cofactor biosynthesis; coenzyme A biosynthesis; CoA from (R)-pantothenate: step 5/5.</text>
</comment>
<evidence type="ECO:0000256" key="5">
    <source>
        <dbReference type="HAMAP-Rule" id="MF_00376"/>
    </source>
</evidence>
<reference evidence="8" key="1">
    <citation type="submission" date="2016-10" db="EMBL/GenBank/DDBJ databases">
        <authorList>
            <person name="Varghese N."/>
            <person name="Submissions S."/>
        </authorList>
    </citation>
    <scope>NUCLEOTIDE SEQUENCE [LARGE SCALE GENOMIC DNA]</scope>
    <source>
        <strain evidence="8">DSM 26471</strain>
    </source>
</reference>
<dbReference type="SUPFAM" id="SSF52540">
    <property type="entry name" value="P-loop containing nucleoside triphosphate hydrolases"/>
    <property type="match status" value="1"/>
</dbReference>
<sequence>MTNSKTQRPHLIGLTGSIGMGKSTTARMFAEEGVPIWDADEAVARLYAKDGKAVAAISAIFPAAIEDGAVSKELLKKIISETPGALKEIESIVHPLVAQDRTEFIQASAAPIILVDIPLLFETGGDKAVDTVVVVSVDPRTQAERVLARPGMTEVHFQTILAKQLPDAEKRARADYVIETTSLEAARRQVQDVLSQIRSQLEHA</sequence>
<evidence type="ECO:0000313" key="8">
    <source>
        <dbReference type="Proteomes" id="UP000199630"/>
    </source>
</evidence>
<evidence type="ECO:0000256" key="2">
    <source>
        <dbReference type="ARBA" id="ARBA00022741"/>
    </source>
</evidence>
<keyword evidence="4 5" id="KW-0173">Coenzyme A biosynthesis</keyword>
<dbReference type="GO" id="GO:0005737">
    <property type="term" value="C:cytoplasm"/>
    <property type="evidence" value="ECO:0007669"/>
    <property type="project" value="UniProtKB-SubCell"/>
</dbReference>
<dbReference type="PROSITE" id="PS51219">
    <property type="entry name" value="DPCK"/>
    <property type="match status" value="1"/>
</dbReference>
<comment type="catalytic activity">
    <reaction evidence="5">
        <text>3'-dephospho-CoA + ATP = ADP + CoA + H(+)</text>
        <dbReference type="Rhea" id="RHEA:18245"/>
        <dbReference type="ChEBI" id="CHEBI:15378"/>
        <dbReference type="ChEBI" id="CHEBI:30616"/>
        <dbReference type="ChEBI" id="CHEBI:57287"/>
        <dbReference type="ChEBI" id="CHEBI:57328"/>
        <dbReference type="ChEBI" id="CHEBI:456216"/>
        <dbReference type="EC" id="2.7.1.24"/>
    </reaction>
</comment>
<evidence type="ECO:0000256" key="4">
    <source>
        <dbReference type="ARBA" id="ARBA00022993"/>
    </source>
</evidence>
<dbReference type="UniPathway" id="UPA00241">
    <property type="reaction ID" value="UER00356"/>
</dbReference>
<dbReference type="NCBIfam" id="TIGR00152">
    <property type="entry name" value="dephospho-CoA kinase"/>
    <property type="match status" value="1"/>
</dbReference>
<gene>
    <name evidence="5" type="primary">coaE</name>
    <name evidence="7" type="ORF">SAMN04487991_2477</name>
</gene>
<comment type="similarity">
    <text evidence="1 5">Belongs to the CoaE family.</text>
</comment>
<dbReference type="RefSeq" id="WP_090061000.1">
    <property type="nucleotide sequence ID" value="NZ_FORH01000004.1"/>
</dbReference>
<keyword evidence="5 7" id="KW-0418">Kinase</keyword>
<evidence type="ECO:0000313" key="7">
    <source>
        <dbReference type="EMBL" id="SFJ58345.1"/>
    </source>
</evidence>
<proteinExistence type="inferred from homology"/>
<dbReference type="OrthoDB" id="9812943at2"/>
<comment type="function">
    <text evidence="5">Catalyzes the phosphorylation of the 3'-hydroxyl group of dephosphocoenzyme A to form coenzyme A.</text>
</comment>
<comment type="subcellular location">
    <subcellularLocation>
        <location evidence="5">Cytoplasm</location>
    </subcellularLocation>
</comment>
<dbReference type="STRING" id="588602.SAMN04487991_2477"/>
<keyword evidence="2 5" id="KW-0547">Nucleotide-binding</keyword>
<dbReference type="InterPro" id="IPR027417">
    <property type="entry name" value="P-loop_NTPase"/>
</dbReference>
<keyword evidence="3 5" id="KW-0067">ATP-binding</keyword>
<dbReference type="Pfam" id="PF01121">
    <property type="entry name" value="CoaE"/>
    <property type="match status" value="1"/>
</dbReference>
<dbReference type="EC" id="2.7.1.24" evidence="5 6"/>
<dbReference type="InterPro" id="IPR001977">
    <property type="entry name" value="Depp_CoAkinase"/>
</dbReference>
<dbReference type="GO" id="GO:0015937">
    <property type="term" value="P:coenzyme A biosynthetic process"/>
    <property type="evidence" value="ECO:0007669"/>
    <property type="project" value="UniProtKB-UniRule"/>
</dbReference>
<dbReference type="GO" id="GO:0004140">
    <property type="term" value="F:dephospho-CoA kinase activity"/>
    <property type="evidence" value="ECO:0007669"/>
    <property type="project" value="UniProtKB-UniRule"/>
</dbReference>
<organism evidence="7 8">
    <name type="scientific">Celeribacter neptunius</name>
    <dbReference type="NCBI Taxonomy" id="588602"/>
    <lineage>
        <taxon>Bacteria</taxon>
        <taxon>Pseudomonadati</taxon>
        <taxon>Pseudomonadota</taxon>
        <taxon>Alphaproteobacteria</taxon>
        <taxon>Rhodobacterales</taxon>
        <taxon>Roseobacteraceae</taxon>
        <taxon>Celeribacter</taxon>
    </lineage>
</organism>
<protein>
    <recommendedName>
        <fullName evidence="5 6">Dephospho-CoA kinase</fullName>
        <ecNumber evidence="5 6">2.7.1.24</ecNumber>
    </recommendedName>
    <alternativeName>
        <fullName evidence="5">Dephosphocoenzyme A kinase</fullName>
    </alternativeName>
</protein>
<name>A0A1I3SI44_9RHOB</name>
<dbReference type="PANTHER" id="PTHR10695:SF46">
    <property type="entry name" value="BIFUNCTIONAL COENZYME A SYNTHASE-RELATED"/>
    <property type="match status" value="1"/>
</dbReference>
<dbReference type="Gene3D" id="3.40.50.300">
    <property type="entry name" value="P-loop containing nucleotide triphosphate hydrolases"/>
    <property type="match status" value="1"/>
</dbReference>
<keyword evidence="8" id="KW-1185">Reference proteome</keyword>
<dbReference type="PANTHER" id="PTHR10695">
    <property type="entry name" value="DEPHOSPHO-COA KINASE-RELATED"/>
    <property type="match status" value="1"/>
</dbReference>